<dbReference type="Gene3D" id="3.30.70.1820">
    <property type="entry name" value="L1 transposable element, RRM domain"/>
    <property type="match status" value="1"/>
</dbReference>
<reference evidence="1" key="1">
    <citation type="journal article" date="2022" name="bioRxiv">
        <title>Sequencing and chromosome-scale assembly of the giantPleurodeles waltlgenome.</title>
        <authorList>
            <person name="Brown T."/>
            <person name="Elewa A."/>
            <person name="Iarovenko S."/>
            <person name="Subramanian E."/>
            <person name="Araus A.J."/>
            <person name="Petzold A."/>
            <person name="Susuki M."/>
            <person name="Suzuki K.-i.T."/>
            <person name="Hayashi T."/>
            <person name="Toyoda A."/>
            <person name="Oliveira C."/>
            <person name="Osipova E."/>
            <person name="Leigh N.D."/>
            <person name="Simon A."/>
            <person name="Yun M.H."/>
        </authorList>
    </citation>
    <scope>NUCLEOTIDE SEQUENCE</scope>
    <source>
        <strain evidence="1">20211129_DDA</strain>
        <tissue evidence="1">Liver</tissue>
    </source>
</reference>
<comment type="caution">
    <text evidence="1">The sequence shown here is derived from an EMBL/GenBank/DDBJ whole genome shotgun (WGS) entry which is preliminary data.</text>
</comment>
<name>A0AAV7QMZ6_PLEWA</name>
<organism evidence="1 2">
    <name type="scientific">Pleurodeles waltl</name>
    <name type="common">Iberian ribbed newt</name>
    <dbReference type="NCBI Taxonomy" id="8319"/>
    <lineage>
        <taxon>Eukaryota</taxon>
        <taxon>Metazoa</taxon>
        <taxon>Chordata</taxon>
        <taxon>Craniata</taxon>
        <taxon>Vertebrata</taxon>
        <taxon>Euteleostomi</taxon>
        <taxon>Amphibia</taxon>
        <taxon>Batrachia</taxon>
        <taxon>Caudata</taxon>
        <taxon>Salamandroidea</taxon>
        <taxon>Salamandridae</taxon>
        <taxon>Pleurodelinae</taxon>
        <taxon>Pleurodeles</taxon>
    </lineage>
</organism>
<protein>
    <submittedName>
        <fullName evidence="1">Uncharacterized protein</fullName>
    </submittedName>
</protein>
<keyword evidence="2" id="KW-1185">Reference proteome</keyword>
<gene>
    <name evidence="1" type="ORF">NDU88_007085</name>
</gene>
<accession>A0AAV7QMZ6</accession>
<evidence type="ECO:0000313" key="2">
    <source>
        <dbReference type="Proteomes" id="UP001066276"/>
    </source>
</evidence>
<dbReference type="PANTHER" id="PTHR11505">
    <property type="entry name" value="L1 TRANSPOSABLE ELEMENT-RELATED"/>
    <property type="match status" value="1"/>
</dbReference>
<sequence length="259" mass="28488">MGWHKWTESSQGNTMEQYTTLVPLPQHQSSLEGSGDDLSVLVHLAEVRRLEALLQDAEGRSWQNNVRLLVFPERAEGNATEAFVENWIRDVLQPAGLSRVFVVERAHRALVAPPLLGSPPRAIIACLLNYKDLVCVLRAARKSDRAVFENCKISIYPDYTNKVQSSQKGFLEVKGKLRAMNIKYMSWGASPRTSGANGPDWRSCNNGQLEDAVAHVSAKDSAHRVEIQQDGTMAVVSTGLAGGVNGELDRGTERVPAQV</sequence>
<proteinExistence type="predicted"/>
<dbReference type="Proteomes" id="UP001066276">
    <property type="component" value="Chromosome 6"/>
</dbReference>
<dbReference type="AlphaFoldDB" id="A0AAV7QMZ6"/>
<dbReference type="InterPro" id="IPR004244">
    <property type="entry name" value="Transposase_22"/>
</dbReference>
<dbReference type="EMBL" id="JANPWB010000010">
    <property type="protein sequence ID" value="KAJ1140747.1"/>
    <property type="molecule type" value="Genomic_DNA"/>
</dbReference>
<evidence type="ECO:0000313" key="1">
    <source>
        <dbReference type="EMBL" id="KAJ1140747.1"/>
    </source>
</evidence>